<evidence type="ECO:0000259" key="1">
    <source>
        <dbReference type="SMART" id="SM00849"/>
    </source>
</evidence>
<organism evidence="2 3">
    <name type="scientific">Litorilituus sediminis</name>
    <dbReference type="NCBI Taxonomy" id="718192"/>
    <lineage>
        <taxon>Bacteria</taxon>
        <taxon>Pseudomonadati</taxon>
        <taxon>Pseudomonadota</taxon>
        <taxon>Gammaproteobacteria</taxon>
        <taxon>Alteromonadales</taxon>
        <taxon>Colwelliaceae</taxon>
        <taxon>Litorilituus</taxon>
    </lineage>
</organism>
<keyword evidence="2" id="KW-0378">Hydrolase</keyword>
<feature type="domain" description="Metallo-beta-lactamase" evidence="1">
    <location>
        <begin position="29"/>
        <end position="218"/>
    </location>
</feature>
<dbReference type="Pfam" id="PF19583">
    <property type="entry name" value="ODP"/>
    <property type="match status" value="1"/>
</dbReference>
<dbReference type="OrthoDB" id="9768433at2"/>
<dbReference type="CDD" id="cd07709">
    <property type="entry name" value="flavodiiron_proteins_MBL-fold"/>
    <property type="match status" value="1"/>
</dbReference>
<reference evidence="2 3" key="1">
    <citation type="submission" date="2018-12" db="EMBL/GenBank/DDBJ databases">
        <title>Complete genome of Litorilituus sediminis.</title>
        <authorList>
            <person name="Liu A."/>
            <person name="Rong J."/>
        </authorList>
    </citation>
    <scope>NUCLEOTIDE SEQUENCE [LARGE SCALE GENOMIC DNA]</scope>
    <source>
        <strain evidence="2 3">JCM 17549</strain>
    </source>
</reference>
<name>A0A4P6P9M9_9GAMM</name>
<sequence>MKTQKLFESPSHTWLMFGRDEDKPNEIIDTNQYMVVSKNNSLLMDPGGIELFSAMLAAVIKQVPADKITHLFASHQDPDIISSLGLWDQALPSATLHSPWLWESFIRHFGMNNIKYSAIPDEGNTLKIDGISLDFIPAHYLHSSGNFNVYDGEAKILMSGDIGAALEPVDAPLYVDDFDEHIGKMKMFHQRWMPSNDAKNDWVRRVRKLDVELMCPQHGRIFKGDNVKRFLDWFENLEVGVLHKT</sequence>
<dbReference type="RefSeq" id="WP_130602234.1">
    <property type="nucleotide sequence ID" value="NZ_CP034759.1"/>
</dbReference>
<evidence type="ECO:0000313" key="3">
    <source>
        <dbReference type="Proteomes" id="UP000290244"/>
    </source>
</evidence>
<dbReference type="PANTHER" id="PTHR43041">
    <property type="entry name" value="HYDROLASE, METALLO-BETA-LACTAMASE SUPERFAMILY"/>
    <property type="match status" value="1"/>
</dbReference>
<dbReference type="GO" id="GO:0016787">
    <property type="term" value="F:hydrolase activity"/>
    <property type="evidence" value="ECO:0007669"/>
    <property type="project" value="UniProtKB-KW"/>
</dbReference>
<dbReference type="SUPFAM" id="SSF56281">
    <property type="entry name" value="Metallo-hydrolase/oxidoreductase"/>
    <property type="match status" value="1"/>
</dbReference>
<accession>A0A4P6P9M9</accession>
<gene>
    <name evidence="2" type="ORF">EMK97_11280</name>
</gene>
<dbReference type="InterPro" id="IPR001279">
    <property type="entry name" value="Metallo-B-lactamas"/>
</dbReference>
<proteinExistence type="predicted"/>
<dbReference type="Proteomes" id="UP000290244">
    <property type="component" value="Chromosome"/>
</dbReference>
<dbReference type="PANTHER" id="PTHR43041:SF1">
    <property type="entry name" value="METALLO-BETA-LACTAMASE DOMAIN-CONTAINING PROTEIN"/>
    <property type="match status" value="1"/>
</dbReference>
<dbReference type="SMART" id="SM00849">
    <property type="entry name" value="Lactamase_B"/>
    <property type="match status" value="1"/>
</dbReference>
<dbReference type="AlphaFoldDB" id="A0A4P6P9M9"/>
<dbReference type="Gene3D" id="3.60.15.10">
    <property type="entry name" value="Ribonuclease Z/Hydroxyacylglutathione hydrolase-like"/>
    <property type="match status" value="1"/>
</dbReference>
<dbReference type="EMBL" id="CP034759">
    <property type="protein sequence ID" value="QBG36255.1"/>
    <property type="molecule type" value="Genomic_DNA"/>
</dbReference>
<dbReference type="InterPro" id="IPR036866">
    <property type="entry name" value="RibonucZ/Hydroxyglut_hydro"/>
</dbReference>
<keyword evidence="3" id="KW-1185">Reference proteome</keyword>
<dbReference type="InterPro" id="IPR045761">
    <property type="entry name" value="ODP_dom"/>
</dbReference>
<protein>
    <submittedName>
        <fullName evidence="2">MBL fold metallo-hydrolase</fullName>
    </submittedName>
</protein>
<dbReference type="KEGG" id="lsd:EMK97_11280"/>
<evidence type="ECO:0000313" key="2">
    <source>
        <dbReference type="EMBL" id="QBG36255.1"/>
    </source>
</evidence>